<accession>A0A1R2CZG5</accession>
<dbReference type="EMBL" id="MPUH01000027">
    <property type="protein sequence ID" value="OMJ94392.1"/>
    <property type="molecule type" value="Genomic_DNA"/>
</dbReference>
<sequence>MGCSCSREKTALEEELLEVQELVKYPYNCEFVYGVHEKYANSHNLISAEEWNEIRESLEISCHPSVFNFYCGFKNDEGFYNLKKLEILSILLSQGNTESKVDILFRVFGGIEVEELHKRKIKKLLIIMTEIAVEHLPKLIIDQREKLNKYLASLSNSTNKFIENSMKSFDQDNLISQRRFVAYLQSDKDYNLIEPSNLRLKISMIADKDLFLVTETSDQNATNPDVTN</sequence>
<name>A0A1R2CZG5_9CILI</name>
<comment type="caution">
    <text evidence="1">The sequence shown here is derived from an EMBL/GenBank/DDBJ whole genome shotgun (WGS) entry which is preliminary data.</text>
</comment>
<gene>
    <name evidence="1" type="ORF">SteCoe_2444</name>
</gene>
<evidence type="ECO:0000313" key="1">
    <source>
        <dbReference type="EMBL" id="OMJ94392.1"/>
    </source>
</evidence>
<evidence type="ECO:0000313" key="2">
    <source>
        <dbReference type="Proteomes" id="UP000187209"/>
    </source>
</evidence>
<dbReference type="Proteomes" id="UP000187209">
    <property type="component" value="Unassembled WGS sequence"/>
</dbReference>
<proteinExistence type="predicted"/>
<keyword evidence="2" id="KW-1185">Reference proteome</keyword>
<dbReference type="AlphaFoldDB" id="A0A1R2CZG5"/>
<protein>
    <submittedName>
        <fullName evidence="1">Uncharacterized protein</fullName>
    </submittedName>
</protein>
<organism evidence="1 2">
    <name type="scientific">Stentor coeruleus</name>
    <dbReference type="NCBI Taxonomy" id="5963"/>
    <lineage>
        <taxon>Eukaryota</taxon>
        <taxon>Sar</taxon>
        <taxon>Alveolata</taxon>
        <taxon>Ciliophora</taxon>
        <taxon>Postciliodesmatophora</taxon>
        <taxon>Heterotrichea</taxon>
        <taxon>Heterotrichida</taxon>
        <taxon>Stentoridae</taxon>
        <taxon>Stentor</taxon>
    </lineage>
</organism>
<reference evidence="1 2" key="1">
    <citation type="submission" date="2016-11" db="EMBL/GenBank/DDBJ databases">
        <title>The macronuclear genome of Stentor coeruleus: a giant cell with tiny introns.</title>
        <authorList>
            <person name="Slabodnick M."/>
            <person name="Ruby J.G."/>
            <person name="Reiff S.B."/>
            <person name="Swart E.C."/>
            <person name="Gosai S."/>
            <person name="Prabakaran S."/>
            <person name="Witkowska E."/>
            <person name="Larue G.E."/>
            <person name="Fisher S."/>
            <person name="Freeman R.M."/>
            <person name="Gunawardena J."/>
            <person name="Chu W."/>
            <person name="Stover N.A."/>
            <person name="Gregory B.D."/>
            <person name="Nowacki M."/>
            <person name="Derisi J."/>
            <person name="Roy S.W."/>
            <person name="Marshall W.F."/>
            <person name="Sood P."/>
        </authorList>
    </citation>
    <scope>NUCLEOTIDE SEQUENCE [LARGE SCALE GENOMIC DNA]</scope>
    <source>
        <strain evidence="1">WM001</strain>
    </source>
</reference>